<dbReference type="SUPFAM" id="SSF56349">
    <property type="entry name" value="DNA breaking-rejoining enzymes"/>
    <property type="match status" value="1"/>
</dbReference>
<name>A0A8J3RIQ8_9ACTN</name>
<sequence length="133" mass="14796">MPPPWEQAEAVLKASEGTAPHAYIVLSLPLGARTEELRPLTWPHDLDGAPPSIMVWRSFRAVLKKAGLNEKKWTPREMRHSSVSLLSDPGIPLENISRPVGHRNTSVTETVYRKQLRPALLEGAEAVDQSFPD</sequence>
<reference evidence="3 4" key="1">
    <citation type="submission" date="2021-01" db="EMBL/GenBank/DDBJ databases">
        <title>Whole genome shotgun sequence of Planobispora longispora NBRC 13918.</title>
        <authorList>
            <person name="Komaki H."/>
            <person name="Tamura T."/>
        </authorList>
    </citation>
    <scope>NUCLEOTIDE SEQUENCE [LARGE SCALE GENOMIC DNA]</scope>
    <source>
        <strain evidence="3 4">NBRC 13918</strain>
    </source>
</reference>
<evidence type="ECO:0000313" key="4">
    <source>
        <dbReference type="Proteomes" id="UP000616724"/>
    </source>
</evidence>
<protein>
    <recommendedName>
        <fullName evidence="2">Tyr recombinase domain-containing protein</fullName>
    </recommendedName>
</protein>
<accession>A0A8J3RIQ8</accession>
<evidence type="ECO:0000259" key="2">
    <source>
        <dbReference type="Pfam" id="PF00589"/>
    </source>
</evidence>
<gene>
    <name evidence="3" type="ORF">Plo01_36000</name>
</gene>
<proteinExistence type="predicted"/>
<evidence type="ECO:0000313" key="3">
    <source>
        <dbReference type="EMBL" id="GIH77171.1"/>
    </source>
</evidence>
<dbReference type="EMBL" id="BOOH01000026">
    <property type="protein sequence ID" value="GIH77171.1"/>
    <property type="molecule type" value="Genomic_DNA"/>
</dbReference>
<dbReference type="RefSeq" id="WP_239316566.1">
    <property type="nucleotide sequence ID" value="NZ_BOOH01000026.1"/>
</dbReference>
<organism evidence="3 4">
    <name type="scientific">Planobispora longispora</name>
    <dbReference type="NCBI Taxonomy" id="28887"/>
    <lineage>
        <taxon>Bacteria</taxon>
        <taxon>Bacillati</taxon>
        <taxon>Actinomycetota</taxon>
        <taxon>Actinomycetes</taxon>
        <taxon>Streptosporangiales</taxon>
        <taxon>Streptosporangiaceae</taxon>
        <taxon>Planobispora</taxon>
    </lineage>
</organism>
<dbReference type="GO" id="GO:0003677">
    <property type="term" value="F:DNA binding"/>
    <property type="evidence" value="ECO:0007669"/>
    <property type="project" value="InterPro"/>
</dbReference>
<feature type="domain" description="Tyr recombinase" evidence="2">
    <location>
        <begin position="55"/>
        <end position="114"/>
    </location>
</feature>
<dbReference type="GO" id="GO:0015074">
    <property type="term" value="P:DNA integration"/>
    <property type="evidence" value="ECO:0007669"/>
    <property type="project" value="InterPro"/>
</dbReference>
<dbReference type="Pfam" id="PF00589">
    <property type="entry name" value="Phage_integrase"/>
    <property type="match status" value="1"/>
</dbReference>
<dbReference type="Gene3D" id="1.10.443.10">
    <property type="entry name" value="Intergrase catalytic core"/>
    <property type="match status" value="1"/>
</dbReference>
<dbReference type="AlphaFoldDB" id="A0A8J3RIQ8"/>
<dbReference type="InterPro" id="IPR013762">
    <property type="entry name" value="Integrase-like_cat_sf"/>
</dbReference>
<keyword evidence="1" id="KW-0233">DNA recombination</keyword>
<comment type="caution">
    <text evidence="3">The sequence shown here is derived from an EMBL/GenBank/DDBJ whole genome shotgun (WGS) entry which is preliminary data.</text>
</comment>
<dbReference type="InterPro" id="IPR002104">
    <property type="entry name" value="Integrase_catalytic"/>
</dbReference>
<dbReference type="GO" id="GO:0006310">
    <property type="term" value="P:DNA recombination"/>
    <property type="evidence" value="ECO:0007669"/>
    <property type="project" value="UniProtKB-KW"/>
</dbReference>
<keyword evidence="4" id="KW-1185">Reference proteome</keyword>
<dbReference type="Proteomes" id="UP000616724">
    <property type="component" value="Unassembled WGS sequence"/>
</dbReference>
<evidence type="ECO:0000256" key="1">
    <source>
        <dbReference type="ARBA" id="ARBA00023172"/>
    </source>
</evidence>
<dbReference type="InterPro" id="IPR011010">
    <property type="entry name" value="DNA_brk_join_enz"/>
</dbReference>